<dbReference type="InterPro" id="IPR056509">
    <property type="entry name" value="Imm33-like"/>
</dbReference>
<feature type="domain" description="Imm33-like" evidence="1">
    <location>
        <begin position="6"/>
        <end position="107"/>
    </location>
</feature>
<sequence length="113" mass="13217">MEINKKQTVCEWMEVSPEIPSPNSIVGLAIKTIGKGIIYGLRHPENENSNGWYIWCRQYSESEDFFSPVCVEHVEDYLGHNISEYLELPPGYRFLIDGNNYEDVWFDKQLLEI</sequence>
<gene>
    <name evidence="2" type="ORF">GTQ34_16170</name>
</gene>
<dbReference type="EMBL" id="JAAABI010000011">
    <property type="protein sequence ID" value="NAY93448.1"/>
    <property type="molecule type" value="Genomic_DNA"/>
</dbReference>
<dbReference type="Proteomes" id="UP000667650">
    <property type="component" value="Unassembled WGS sequence"/>
</dbReference>
<evidence type="ECO:0000313" key="3">
    <source>
        <dbReference type="Proteomes" id="UP000667650"/>
    </source>
</evidence>
<organism evidence="2 3">
    <name type="scientific">Flagellimonas ochracea</name>
    <dbReference type="NCBI Taxonomy" id="2696472"/>
    <lineage>
        <taxon>Bacteria</taxon>
        <taxon>Pseudomonadati</taxon>
        <taxon>Bacteroidota</taxon>
        <taxon>Flavobacteriia</taxon>
        <taxon>Flavobacteriales</taxon>
        <taxon>Flavobacteriaceae</taxon>
        <taxon>Flagellimonas</taxon>
    </lineage>
</organism>
<protein>
    <recommendedName>
        <fullName evidence="1">Imm33-like domain-containing protein</fullName>
    </recommendedName>
</protein>
<dbReference type="Pfam" id="PF24719">
    <property type="entry name" value="Imm33-like"/>
    <property type="match status" value="1"/>
</dbReference>
<evidence type="ECO:0000313" key="2">
    <source>
        <dbReference type="EMBL" id="NAY93448.1"/>
    </source>
</evidence>
<name>A0A964TEG8_9FLAO</name>
<dbReference type="AlphaFoldDB" id="A0A964TEG8"/>
<dbReference type="RefSeq" id="WP_166524859.1">
    <property type="nucleotide sequence ID" value="NZ_JAAABI010000011.1"/>
</dbReference>
<accession>A0A964TEG8</accession>
<reference evidence="2" key="1">
    <citation type="submission" date="2020-01" db="EMBL/GenBank/DDBJ databases">
        <title>Muricauda ochracea sp. nov., isolated from a tidal flat of Garorim bay in Korea.</title>
        <authorList>
            <person name="Kim D."/>
            <person name="Yoo Y."/>
            <person name="Kim J.-J."/>
        </authorList>
    </citation>
    <scope>NUCLEOTIDE SEQUENCE</scope>
    <source>
        <strain evidence="2">JGD-17</strain>
    </source>
</reference>
<proteinExistence type="predicted"/>
<comment type="caution">
    <text evidence="2">The sequence shown here is derived from an EMBL/GenBank/DDBJ whole genome shotgun (WGS) entry which is preliminary data.</text>
</comment>
<keyword evidence="3" id="KW-1185">Reference proteome</keyword>
<evidence type="ECO:0000259" key="1">
    <source>
        <dbReference type="Pfam" id="PF24719"/>
    </source>
</evidence>